<dbReference type="PANTHER" id="PTHR12570">
    <property type="match status" value="1"/>
</dbReference>
<feature type="transmembrane region" description="Helical" evidence="6">
    <location>
        <begin position="77"/>
        <end position="97"/>
    </location>
</feature>
<dbReference type="GO" id="GO:0016020">
    <property type="term" value="C:membrane"/>
    <property type="evidence" value="ECO:0007669"/>
    <property type="project" value="UniProtKB-SubCell"/>
</dbReference>
<feature type="transmembrane region" description="Helical" evidence="6">
    <location>
        <begin position="109"/>
        <end position="126"/>
    </location>
</feature>
<keyword evidence="4 6" id="KW-0472">Membrane</keyword>
<sequence length="510" mass="54073">MAEPDGLTPTEYAVGIFLVCLGCAFASTGLLLMKESTVHEGERPFFLRWRWLIGFCFLGILTTVVDVYVLGILPLSLVAPFAGLTIVFTLLIASSGLMDATEKLSTSDVVGAGLIIAGVTLVSLYGPGGAHGSDASSGGDADSSSDDAGGGGGGDDDDEAAVDDPALAAFQRPLFAGFAGGSLSTVLVWCAVLLIRPTAAATSAGTALSAYSAAVCGALSQLFVKVVAVCLHKADGDFTSPASPFRSLAPYFALGGVAFTAPLQLFLLDTALTGASVAYAVPCYQALLIGLTTVAGGIFFDEFGNMQRSQMAGFGVGVALATCGLALLSARPGDEEEEEEVAMGEAPMRLSQKAEEAPPSPVTLDRSLSTLTPLSTEARASTEWTREERLFARRFSLALRGLPRDVLGLGMLNEKLRRGKRFRARALSFDNHHIYLRFRDREEEAAAARAPKPPTWRRSNTMSELPADRRTARQAAERHYPTRRSPLSRLSPLGRRSPDKRRTDDTVSLI</sequence>
<dbReference type="EMBL" id="HBIR01025407">
    <property type="protein sequence ID" value="CAE0552662.1"/>
    <property type="molecule type" value="Transcribed_RNA"/>
</dbReference>
<feature type="compositionally biased region" description="Basic and acidic residues" evidence="5">
    <location>
        <begin position="496"/>
        <end position="510"/>
    </location>
</feature>
<reference evidence="7" key="1">
    <citation type="submission" date="2021-01" db="EMBL/GenBank/DDBJ databases">
        <authorList>
            <person name="Corre E."/>
            <person name="Pelletier E."/>
            <person name="Niang G."/>
            <person name="Scheremetjew M."/>
            <person name="Finn R."/>
            <person name="Kale V."/>
            <person name="Holt S."/>
            <person name="Cochrane G."/>
            <person name="Meng A."/>
            <person name="Brown T."/>
            <person name="Cohen L."/>
        </authorList>
    </citation>
    <scope>NUCLEOTIDE SEQUENCE</scope>
    <source>
        <strain evidence="7">379</strain>
    </source>
</reference>
<dbReference type="SUPFAM" id="SSF103481">
    <property type="entry name" value="Multidrug resistance efflux transporter EmrE"/>
    <property type="match status" value="1"/>
</dbReference>
<feature type="region of interest" description="Disordered" evidence="5">
    <location>
        <begin position="332"/>
        <end position="367"/>
    </location>
</feature>
<feature type="transmembrane region" description="Helical" evidence="6">
    <location>
        <begin position="279"/>
        <end position="300"/>
    </location>
</feature>
<feature type="region of interest" description="Disordered" evidence="5">
    <location>
        <begin position="133"/>
        <end position="157"/>
    </location>
</feature>
<feature type="compositionally biased region" description="Basic and acidic residues" evidence="5">
    <location>
        <begin position="466"/>
        <end position="480"/>
    </location>
</feature>
<protein>
    <submittedName>
        <fullName evidence="7">Uncharacterized protein</fullName>
    </submittedName>
</protein>
<evidence type="ECO:0000256" key="2">
    <source>
        <dbReference type="ARBA" id="ARBA00022692"/>
    </source>
</evidence>
<keyword evidence="2 6" id="KW-0812">Transmembrane</keyword>
<evidence type="ECO:0000256" key="1">
    <source>
        <dbReference type="ARBA" id="ARBA00004141"/>
    </source>
</evidence>
<evidence type="ECO:0000313" key="7">
    <source>
        <dbReference type="EMBL" id="CAE0552662.1"/>
    </source>
</evidence>
<dbReference type="InterPro" id="IPR037185">
    <property type="entry name" value="EmrE-like"/>
</dbReference>
<feature type="compositionally biased region" description="Low complexity" evidence="5">
    <location>
        <begin position="133"/>
        <end position="142"/>
    </location>
</feature>
<dbReference type="PANTHER" id="PTHR12570:SF9">
    <property type="entry name" value="MAGNESIUM TRANSPORTER NIPA8-RELATED"/>
    <property type="match status" value="1"/>
</dbReference>
<feature type="region of interest" description="Disordered" evidence="5">
    <location>
        <begin position="445"/>
        <end position="510"/>
    </location>
</feature>
<gene>
    <name evidence="7" type="ORF">EHUX00137_LOCUS19525</name>
</gene>
<accession>A0A7S3WEW6</accession>
<dbReference type="GO" id="GO:0015095">
    <property type="term" value="F:magnesium ion transmembrane transporter activity"/>
    <property type="evidence" value="ECO:0007669"/>
    <property type="project" value="InterPro"/>
</dbReference>
<evidence type="ECO:0000256" key="4">
    <source>
        <dbReference type="ARBA" id="ARBA00023136"/>
    </source>
</evidence>
<evidence type="ECO:0000256" key="3">
    <source>
        <dbReference type="ARBA" id="ARBA00022989"/>
    </source>
</evidence>
<feature type="transmembrane region" description="Helical" evidence="6">
    <location>
        <begin position="248"/>
        <end position="267"/>
    </location>
</feature>
<comment type="subcellular location">
    <subcellularLocation>
        <location evidence="1">Membrane</location>
        <topology evidence="1">Multi-pass membrane protein</topology>
    </subcellularLocation>
</comment>
<evidence type="ECO:0000256" key="5">
    <source>
        <dbReference type="SAM" id="MobiDB-lite"/>
    </source>
</evidence>
<organism evidence="7">
    <name type="scientific">Emiliania huxleyi</name>
    <name type="common">Coccolithophore</name>
    <name type="synonym">Pontosphaera huxleyi</name>
    <dbReference type="NCBI Taxonomy" id="2903"/>
    <lineage>
        <taxon>Eukaryota</taxon>
        <taxon>Haptista</taxon>
        <taxon>Haptophyta</taxon>
        <taxon>Prymnesiophyceae</taxon>
        <taxon>Isochrysidales</taxon>
        <taxon>Noelaerhabdaceae</taxon>
        <taxon>Emiliania</taxon>
    </lineage>
</organism>
<dbReference type="InterPro" id="IPR008521">
    <property type="entry name" value="Mg_trans_NIPA"/>
</dbReference>
<keyword evidence="3 6" id="KW-1133">Transmembrane helix</keyword>
<dbReference type="AlphaFoldDB" id="A0A7S3WEW6"/>
<feature type="transmembrane region" description="Helical" evidence="6">
    <location>
        <begin position="174"/>
        <end position="195"/>
    </location>
</feature>
<proteinExistence type="predicted"/>
<name>A0A7S3WEW6_EMIHU</name>
<feature type="transmembrane region" description="Helical" evidence="6">
    <location>
        <begin position="52"/>
        <end position="71"/>
    </location>
</feature>
<feature type="transmembrane region" description="Helical" evidence="6">
    <location>
        <begin position="12"/>
        <end position="32"/>
    </location>
</feature>
<evidence type="ECO:0000256" key="6">
    <source>
        <dbReference type="SAM" id="Phobius"/>
    </source>
</evidence>
<dbReference type="Gene3D" id="1.10.3730.20">
    <property type="match status" value="1"/>
</dbReference>
<feature type="transmembrane region" description="Helical" evidence="6">
    <location>
        <begin position="207"/>
        <end position="228"/>
    </location>
</feature>